<dbReference type="Proteomes" id="UP000515955">
    <property type="component" value="Chromosome"/>
</dbReference>
<evidence type="ECO:0000313" key="2">
    <source>
        <dbReference type="Proteomes" id="UP000515955"/>
    </source>
</evidence>
<protein>
    <submittedName>
        <fullName evidence="1">Uncharacterized protein</fullName>
    </submittedName>
</protein>
<dbReference type="EMBL" id="CP060717">
    <property type="protein sequence ID" value="QNN64508.1"/>
    <property type="molecule type" value="Genomic_DNA"/>
</dbReference>
<gene>
    <name evidence="1" type="ORF">H9L12_09315</name>
</gene>
<accession>A0A7G9S9I3</accession>
<sequence>MRKHQIESAAFDIATQVRAVEDMIDAALVEMAELQGRMVRARAVMGVGPATGQAAFAKLADTLQALIVARGGMADCHGELAAAKQSVPGLRTTSYGDTDDCPPPKGIADLRVVA</sequence>
<evidence type="ECO:0000313" key="1">
    <source>
        <dbReference type="EMBL" id="QNN64508.1"/>
    </source>
</evidence>
<dbReference type="AlphaFoldDB" id="A0A7G9S9I3"/>
<keyword evidence="2" id="KW-1185">Reference proteome</keyword>
<reference evidence="1 2" key="1">
    <citation type="submission" date="2020-08" db="EMBL/GenBank/DDBJ databases">
        <title>Genome sequence of Sphingomonas rhizophila KACC 19189T.</title>
        <authorList>
            <person name="Hyun D.-W."/>
            <person name="Bae J.-W."/>
        </authorList>
    </citation>
    <scope>NUCLEOTIDE SEQUENCE [LARGE SCALE GENOMIC DNA]</scope>
    <source>
        <strain evidence="1 2">KACC 19189</strain>
    </source>
</reference>
<dbReference type="RefSeq" id="WP_187541507.1">
    <property type="nucleotide sequence ID" value="NZ_CP060717.1"/>
</dbReference>
<name>A0A7G9S9I3_9SPHN</name>
<proteinExistence type="predicted"/>
<organism evidence="1 2">
    <name type="scientific">Sphingomonas rhizophila</name>
    <dbReference type="NCBI Taxonomy" id="2071607"/>
    <lineage>
        <taxon>Bacteria</taxon>
        <taxon>Pseudomonadati</taxon>
        <taxon>Pseudomonadota</taxon>
        <taxon>Alphaproteobacteria</taxon>
        <taxon>Sphingomonadales</taxon>
        <taxon>Sphingomonadaceae</taxon>
        <taxon>Sphingomonas</taxon>
    </lineage>
</organism>
<dbReference type="KEGG" id="srhi:H9L12_09315"/>